<dbReference type="SUPFAM" id="SSF143120">
    <property type="entry name" value="YefM-like"/>
    <property type="match status" value="1"/>
</dbReference>
<sequence length="84" mass="8840">MRTVTATHASRGFSDLLDAVERGETVQVTRAGHVVAELRPATPSTGRRLREALAGLPPLDDDLESDIDAATSLLTDDGGPWDGA</sequence>
<evidence type="ECO:0000256" key="1">
    <source>
        <dbReference type="ARBA" id="ARBA00009981"/>
    </source>
</evidence>
<dbReference type="InterPro" id="IPR036165">
    <property type="entry name" value="YefM-like_sf"/>
</dbReference>
<dbReference type="EMBL" id="JACSQV010000016">
    <property type="protein sequence ID" value="MBD7919831.1"/>
    <property type="molecule type" value="Genomic_DNA"/>
</dbReference>
<organism evidence="2 3">
    <name type="scientific">Cellulomonas avistercoris</name>
    <dbReference type="NCBI Taxonomy" id="2762242"/>
    <lineage>
        <taxon>Bacteria</taxon>
        <taxon>Bacillati</taxon>
        <taxon>Actinomycetota</taxon>
        <taxon>Actinomycetes</taxon>
        <taxon>Micrococcales</taxon>
        <taxon>Cellulomonadaceae</taxon>
        <taxon>Cellulomonas</taxon>
    </lineage>
</organism>
<dbReference type="Proteomes" id="UP000604241">
    <property type="component" value="Unassembled WGS sequence"/>
</dbReference>
<accession>A0ABR8QHL0</accession>
<comment type="caution">
    <text evidence="2">The sequence shown here is derived from an EMBL/GenBank/DDBJ whole genome shotgun (WGS) entry which is preliminary data.</text>
</comment>
<name>A0ABR8QHL0_9CELL</name>
<proteinExistence type="inferred from homology"/>
<evidence type="ECO:0000313" key="2">
    <source>
        <dbReference type="EMBL" id="MBD7919831.1"/>
    </source>
</evidence>
<reference evidence="2 3" key="1">
    <citation type="submission" date="2020-08" db="EMBL/GenBank/DDBJ databases">
        <title>A Genomic Blueprint of the Chicken Gut Microbiome.</title>
        <authorList>
            <person name="Gilroy R."/>
            <person name="Ravi A."/>
            <person name="Getino M."/>
            <person name="Pursley I."/>
            <person name="Horton D.L."/>
            <person name="Alikhan N.-F."/>
            <person name="Baker D."/>
            <person name="Gharbi K."/>
            <person name="Hall N."/>
            <person name="Watson M."/>
            <person name="Adriaenssens E.M."/>
            <person name="Foster-Nyarko E."/>
            <person name="Jarju S."/>
            <person name="Secka A."/>
            <person name="Antonio M."/>
            <person name="Oren A."/>
            <person name="Chaudhuri R."/>
            <person name="La Ragione R.M."/>
            <person name="Hildebrand F."/>
            <person name="Pallen M.J."/>
        </authorList>
    </citation>
    <scope>NUCLEOTIDE SEQUENCE [LARGE SCALE GENOMIC DNA]</scope>
    <source>
        <strain evidence="2 3">Sa3CUA2</strain>
    </source>
</reference>
<dbReference type="RefSeq" id="WP_191784483.1">
    <property type="nucleotide sequence ID" value="NZ_JACSQV010000016.1"/>
</dbReference>
<protein>
    <submittedName>
        <fullName evidence="2">Type II toxin-antitoxin system Phd/YefM family antitoxin</fullName>
    </submittedName>
</protein>
<comment type="similarity">
    <text evidence="1">Belongs to the phD/YefM antitoxin family.</text>
</comment>
<evidence type="ECO:0000313" key="3">
    <source>
        <dbReference type="Proteomes" id="UP000604241"/>
    </source>
</evidence>
<dbReference type="Gene3D" id="3.40.1620.10">
    <property type="entry name" value="YefM-like domain"/>
    <property type="match status" value="1"/>
</dbReference>
<keyword evidence="3" id="KW-1185">Reference proteome</keyword>
<gene>
    <name evidence="2" type="ORF">H9657_16285</name>
</gene>